<dbReference type="Proteomes" id="UP000245375">
    <property type="component" value="Unassembled WGS sequence"/>
</dbReference>
<keyword evidence="3" id="KW-1185">Reference proteome</keyword>
<dbReference type="AlphaFoldDB" id="A0A2U2X5U9"/>
<accession>A0A2U2X5U9</accession>
<feature type="chain" id="PRO_5015681617" description="Lipocalin-like domain-containing protein" evidence="1">
    <location>
        <begin position="22"/>
        <end position="172"/>
    </location>
</feature>
<reference evidence="2" key="1">
    <citation type="submission" date="2018-05" db="EMBL/GenBank/DDBJ databases">
        <title>Algibacter marinivivus sp. nov., isolated from sample around a algae.</title>
        <authorList>
            <person name="Zhong X."/>
        </authorList>
    </citation>
    <scope>NUCLEOTIDE SEQUENCE [LARGE SCALE GENOMIC DNA]</scope>
    <source>
        <strain evidence="2">ZY111</strain>
    </source>
</reference>
<comment type="caution">
    <text evidence="2">The sequence shown here is derived from an EMBL/GenBank/DDBJ whole genome shotgun (WGS) entry which is preliminary data.</text>
</comment>
<dbReference type="RefSeq" id="WP_109351191.1">
    <property type="nucleotide sequence ID" value="NZ_QFRI01000001.1"/>
</dbReference>
<evidence type="ECO:0000256" key="1">
    <source>
        <dbReference type="SAM" id="SignalP"/>
    </source>
</evidence>
<proteinExistence type="predicted"/>
<evidence type="ECO:0000313" key="3">
    <source>
        <dbReference type="Proteomes" id="UP000245375"/>
    </source>
</evidence>
<feature type="signal peptide" evidence="1">
    <location>
        <begin position="1"/>
        <end position="21"/>
    </location>
</feature>
<evidence type="ECO:0000313" key="2">
    <source>
        <dbReference type="EMBL" id="PWH83168.1"/>
    </source>
</evidence>
<dbReference type="EMBL" id="QFRI01000001">
    <property type="protein sequence ID" value="PWH83168.1"/>
    <property type="molecule type" value="Genomic_DNA"/>
</dbReference>
<name>A0A2U2X5U9_9FLAO</name>
<protein>
    <recommendedName>
        <fullName evidence="4">Lipocalin-like domain-containing protein</fullName>
    </recommendedName>
</protein>
<keyword evidence="1" id="KW-0732">Signal</keyword>
<dbReference type="OrthoDB" id="1448196at2"/>
<gene>
    <name evidence="2" type="ORF">DIS18_01025</name>
</gene>
<organism evidence="2 3">
    <name type="scientific">Algibacter marinivivus</name>
    <dbReference type="NCBI Taxonomy" id="2100723"/>
    <lineage>
        <taxon>Bacteria</taxon>
        <taxon>Pseudomonadati</taxon>
        <taxon>Bacteroidota</taxon>
        <taxon>Flavobacteriia</taxon>
        <taxon>Flavobacteriales</taxon>
        <taxon>Flavobacteriaceae</taxon>
        <taxon>Algibacter</taxon>
    </lineage>
</organism>
<sequence length="172" mass="19336">MRKLLLNLCYAILLVCFTSCSSEDIQDSNDSSIVGVWTLNAWNIEDGFDMNNDGTVSTNLLNEIDCDRNETLFFDKNGVVSLNTTFNPDINISLLNSETNTYNFDVTCDTEGVVSLATEYSIDDSMIAIGESVAKIENGQIFLVFEDRIKIYNEDFTEVIETKDLTLVYSKK</sequence>
<reference evidence="2" key="2">
    <citation type="submission" date="2018-05" db="EMBL/GenBank/DDBJ databases">
        <authorList>
            <person name="Lanie J.A."/>
            <person name="Ng W.-L."/>
            <person name="Kazmierczak K.M."/>
            <person name="Andrzejewski T.M."/>
            <person name="Davidsen T.M."/>
            <person name="Wayne K.J."/>
            <person name="Tettelin H."/>
            <person name="Glass J.I."/>
            <person name="Rusch D."/>
            <person name="Podicherti R."/>
            <person name="Tsui H.-C.T."/>
            <person name="Winkler M.E."/>
        </authorList>
    </citation>
    <scope>NUCLEOTIDE SEQUENCE [LARGE SCALE GENOMIC DNA]</scope>
    <source>
        <strain evidence="2">ZY111</strain>
    </source>
</reference>
<evidence type="ECO:0008006" key="4">
    <source>
        <dbReference type="Google" id="ProtNLM"/>
    </source>
</evidence>